<dbReference type="PROSITE" id="PS51450">
    <property type="entry name" value="LRR"/>
    <property type="match status" value="2"/>
</dbReference>
<dbReference type="InterPro" id="IPR003591">
    <property type="entry name" value="Leu-rich_rpt_typical-subtyp"/>
</dbReference>
<dbReference type="AlphaFoldDB" id="A0AAN7VK29"/>
<evidence type="ECO:0008006" key="6">
    <source>
        <dbReference type="Google" id="ProtNLM"/>
    </source>
</evidence>
<proteinExistence type="predicted"/>
<name>A0AAN7VK29_9COLE</name>
<feature type="region of interest" description="Disordered" evidence="3">
    <location>
        <begin position="151"/>
        <end position="173"/>
    </location>
</feature>
<dbReference type="SUPFAM" id="SSF52075">
    <property type="entry name" value="Outer arm dynein light chain 1"/>
    <property type="match status" value="1"/>
</dbReference>
<evidence type="ECO:0000313" key="4">
    <source>
        <dbReference type="EMBL" id="KAK5645124.1"/>
    </source>
</evidence>
<keyword evidence="2" id="KW-0677">Repeat</keyword>
<dbReference type="PANTHER" id="PTHR48051">
    <property type="match status" value="1"/>
</dbReference>
<evidence type="ECO:0000256" key="1">
    <source>
        <dbReference type="ARBA" id="ARBA00022614"/>
    </source>
</evidence>
<reference evidence="4 5" key="1">
    <citation type="journal article" date="2024" name="Insects">
        <title>An Improved Chromosome-Level Genome Assembly of the Firefly Pyrocoelia pectoralis.</title>
        <authorList>
            <person name="Fu X."/>
            <person name="Meyer-Rochow V.B."/>
            <person name="Ballantyne L."/>
            <person name="Zhu X."/>
        </authorList>
    </citation>
    <scope>NUCLEOTIDE SEQUENCE [LARGE SCALE GENOMIC DNA]</scope>
    <source>
        <strain evidence="4">XCY_ONT2</strain>
    </source>
</reference>
<comment type="caution">
    <text evidence="4">The sequence shown here is derived from an EMBL/GenBank/DDBJ whole genome shotgun (WGS) entry which is preliminary data.</text>
</comment>
<dbReference type="EMBL" id="JAVRBK010000004">
    <property type="protein sequence ID" value="KAK5645124.1"/>
    <property type="molecule type" value="Genomic_DNA"/>
</dbReference>
<dbReference type="PANTHER" id="PTHR48051:SF35">
    <property type="entry name" value="LEUCINE-RICH REPEAT-CONTAINING PROTEIN 27"/>
    <property type="match status" value="1"/>
</dbReference>
<organism evidence="4 5">
    <name type="scientific">Pyrocoelia pectoralis</name>
    <dbReference type="NCBI Taxonomy" id="417401"/>
    <lineage>
        <taxon>Eukaryota</taxon>
        <taxon>Metazoa</taxon>
        <taxon>Ecdysozoa</taxon>
        <taxon>Arthropoda</taxon>
        <taxon>Hexapoda</taxon>
        <taxon>Insecta</taxon>
        <taxon>Pterygota</taxon>
        <taxon>Neoptera</taxon>
        <taxon>Endopterygota</taxon>
        <taxon>Coleoptera</taxon>
        <taxon>Polyphaga</taxon>
        <taxon>Elateriformia</taxon>
        <taxon>Elateroidea</taxon>
        <taxon>Lampyridae</taxon>
        <taxon>Lampyrinae</taxon>
        <taxon>Pyrocoelia</taxon>
    </lineage>
</organism>
<dbReference type="InterPro" id="IPR032675">
    <property type="entry name" value="LRR_dom_sf"/>
</dbReference>
<accession>A0AAN7VK29</accession>
<keyword evidence="5" id="KW-1185">Reference proteome</keyword>
<evidence type="ECO:0000256" key="3">
    <source>
        <dbReference type="SAM" id="MobiDB-lite"/>
    </source>
</evidence>
<dbReference type="GO" id="GO:0005737">
    <property type="term" value="C:cytoplasm"/>
    <property type="evidence" value="ECO:0007669"/>
    <property type="project" value="TreeGrafter"/>
</dbReference>
<dbReference type="InterPro" id="IPR001611">
    <property type="entry name" value="Leu-rich_rpt"/>
</dbReference>
<feature type="compositionally biased region" description="Basic and acidic residues" evidence="3">
    <location>
        <begin position="158"/>
        <end position="173"/>
    </location>
</feature>
<keyword evidence="1" id="KW-0433">Leucine-rich repeat</keyword>
<evidence type="ECO:0000313" key="5">
    <source>
        <dbReference type="Proteomes" id="UP001329430"/>
    </source>
</evidence>
<dbReference type="SMART" id="SM00369">
    <property type="entry name" value="LRR_TYP"/>
    <property type="match status" value="3"/>
</dbReference>
<gene>
    <name evidence="4" type="ORF">RI129_006424</name>
</gene>
<dbReference type="Proteomes" id="UP001329430">
    <property type="component" value="Chromosome 4"/>
</dbReference>
<protein>
    <recommendedName>
        <fullName evidence="6">Leucine-rich repeat-containing protein 27</fullName>
    </recommendedName>
</protein>
<evidence type="ECO:0000256" key="2">
    <source>
        <dbReference type="ARBA" id="ARBA00022737"/>
    </source>
</evidence>
<dbReference type="Pfam" id="PF13855">
    <property type="entry name" value="LRR_8"/>
    <property type="match status" value="1"/>
</dbReference>
<sequence>MSPIDVISDQANKNLQKVPDSVMQMCNLKMLYLENNQLLKLPDNFFETLPKLTWVDLRKNKLTTIPISIANHINLETILLQNNLIEKLPNELGVVPNLKILQVSGNPLTYPPREVSKKGIIAVFNFLKDQYRLEHPEPHFDDKLDTVSNESSRSEVIVTKEDKSSPLDNKRRPQKDVKFMPIIDIKKLSSDEPKHKTRMNNVVKRTHRITRQRSKISLRSRSSWNKKNIERAQEGELKEMWLKRLRDILADQEKILQQEKNLKTLGKWRQRRKLEPIREVNLTDVYQPPYDTDPECQKILTREELSEQYNAIIQRTNRMRKRNGHIKRVNMQELIDEVVNQMKYLQTQADQSNTPRTSQEIAGKQIESIVKLHKKILELQTQNERC</sequence>
<dbReference type="Gene3D" id="3.80.10.10">
    <property type="entry name" value="Ribonuclease Inhibitor"/>
    <property type="match status" value="1"/>
</dbReference>
<dbReference type="InterPro" id="IPR050216">
    <property type="entry name" value="LRR_domain-containing"/>
</dbReference>